<evidence type="ECO:0000313" key="2">
    <source>
        <dbReference type="Proteomes" id="UP001333110"/>
    </source>
</evidence>
<name>A0AAN7MWG3_MYCAM</name>
<dbReference type="EMBL" id="JAUNZN010000010">
    <property type="protein sequence ID" value="KAK4814950.1"/>
    <property type="molecule type" value="Genomic_DNA"/>
</dbReference>
<reference evidence="1 2" key="1">
    <citation type="journal article" date="2023" name="J. Hered.">
        <title>Chromosome-level genome of the wood stork (Mycteria americana) provides insight into avian chromosome evolution.</title>
        <authorList>
            <person name="Flamio R. Jr."/>
            <person name="Ramstad K.M."/>
        </authorList>
    </citation>
    <scope>NUCLEOTIDE SEQUENCE [LARGE SCALE GENOMIC DNA]</scope>
    <source>
        <strain evidence="1">JAX WOST 10</strain>
    </source>
</reference>
<protein>
    <submittedName>
        <fullName evidence="1">Uncharacterized protein</fullName>
    </submittedName>
</protein>
<comment type="caution">
    <text evidence="1">The sequence shown here is derived from an EMBL/GenBank/DDBJ whole genome shotgun (WGS) entry which is preliminary data.</text>
</comment>
<gene>
    <name evidence="1" type="ORF">QYF61_006894</name>
</gene>
<proteinExistence type="predicted"/>
<dbReference type="Proteomes" id="UP001333110">
    <property type="component" value="Unassembled WGS sequence"/>
</dbReference>
<dbReference type="PANTHER" id="PTHR33332">
    <property type="entry name" value="REVERSE TRANSCRIPTASE DOMAIN-CONTAINING PROTEIN"/>
    <property type="match status" value="1"/>
</dbReference>
<dbReference type="AlphaFoldDB" id="A0AAN7MWG3"/>
<organism evidence="1 2">
    <name type="scientific">Mycteria americana</name>
    <name type="common">Wood stork</name>
    <dbReference type="NCBI Taxonomy" id="33587"/>
    <lineage>
        <taxon>Eukaryota</taxon>
        <taxon>Metazoa</taxon>
        <taxon>Chordata</taxon>
        <taxon>Craniata</taxon>
        <taxon>Vertebrata</taxon>
        <taxon>Euteleostomi</taxon>
        <taxon>Archelosauria</taxon>
        <taxon>Archosauria</taxon>
        <taxon>Dinosauria</taxon>
        <taxon>Saurischia</taxon>
        <taxon>Theropoda</taxon>
        <taxon>Coelurosauria</taxon>
        <taxon>Aves</taxon>
        <taxon>Neognathae</taxon>
        <taxon>Neoaves</taxon>
        <taxon>Aequornithes</taxon>
        <taxon>Ciconiiformes</taxon>
        <taxon>Ciconiidae</taxon>
        <taxon>Mycteria</taxon>
    </lineage>
</organism>
<evidence type="ECO:0000313" key="1">
    <source>
        <dbReference type="EMBL" id="KAK4814950.1"/>
    </source>
</evidence>
<keyword evidence="2" id="KW-1185">Reference proteome</keyword>
<accession>A0AAN7MWG3</accession>
<sequence>MSQQCAQVAKKASGILACTRNSAASRTRAVIVPLYSALGRPHLECCVQCWAPHYKRDTEGLEHVQRKKQSPAISKHA</sequence>